<dbReference type="AlphaFoldDB" id="A0AAE1XWS8"/>
<protein>
    <submittedName>
        <fullName evidence="1">Uncharacterized protein</fullName>
    </submittedName>
</protein>
<organism evidence="1 2">
    <name type="scientific">Sesamum alatum</name>
    <dbReference type="NCBI Taxonomy" id="300844"/>
    <lineage>
        <taxon>Eukaryota</taxon>
        <taxon>Viridiplantae</taxon>
        <taxon>Streptophyta</taxon>
        <taxon>Embryophyta</taxon>
        <taxon>Tracheophyta</taxon>
        <taxon>Spermatophyta</taxon>
        <taxon>Magnoliopsida</taxon>
        <taxon>eudicotyledons</taxon>
        <taxon>Gunneridae</taxon>
        <taxon>Pentapetalae</taxon>
        <taxon>asterids</taxon>
        <taxon>lamiids</taxon>
        <taxon>Lamiales</taxon>
        <taxon>Pedaliaceae</taxon>
        <taxon>Sesamum</taxon>
    </lineage>
</organism>
<gene>
    <name evidence="1" type="ORF">Salat_2358500</name>
</gene>
<name>A0AAE1XWS8_9LAMI</name>
<keyword evidence="2" id="KW-1185">Reference proteome</keyword>
<comment type="caution">
    <text evidence="1">The sequence shown here is derived from an EMBL/GenBank/DDBJ whole genome shotgun (WGS) entry which is preliminary data.</text>
</comment>
<reference evidence="1" key="1">
    <citation type="submission" date="2020-06" db="EMBL/GenBank/DDBJ databases">
        <authorList>
            <person name="Li T."/>
            <person name="Hu X."/>
            <person name="Zhang T."/>
            <person name="Song X."/>
            <person name="Zhang H."/>
            <person name="Dai N."/>
            <person name="Sheng W."/>
            <person name="Hou X."/>
            <person name="Wei L."/>
        </authorList>
    </citation>
    <scope>NUCLEOTIDE SEQUENCE</scope>
    <source>
        <strain evidence="1">3651</strain>
        <tissue evidence="1">Leaf</tissue>
    </source>
</reference>
<evidence type="ECO:0000313" key="2">
    <source>
        <dbReference type="Proteomes" id="UP001293254"/>
    </source>
</evidence>
<evidence type="ECO:0000313" key="1">
    <source>
        <dbReference type="EMBL" id="KAK4419456.1"/>
    </source>
</evidence>
<dbReference type="Proteomes" id="UP001293254">
    <property type="component" value="Unassembled WGS sequence"/>
</dbReference>
<reference evidence="1" key="2">
    <citation type="journal article" date="2024" name="Plant">
        <title>Genomic evolution and insights into agronomic trait innovations of Sesamum species.</title>
        <authorList>
            <person name="Miao H."/>
            <person name="Wang L."/>
            <person name="Qu L."/>
            <person name="Liu H."/>
            <person name="Sun Y."/>
            <person name="Le M."/>
            <person name="Wang Q."/>
            <person name="Wei S."/>
            <person name="Zheng Y."/>
            <person name="Lin W."/>
            <person name="Duan Y."/>
            <person name="Cao H."/>
            <person name="Xiong S."/>
            <person name="Wang X."/>
            <person name="Wei L."/>
            <person name="Li C."/>
            <person name="Ma Q."/>
            <person name="Ju M."/>
            <person name="Zhao R."/>
            <person name="Li G."/>
            <person name="Mu C."/>
            <person name="Tian Q."/>
            <person name="Mei H."/>
            <person name="Zhang T."/>
            <person name="Gao T."/>
            <person name="Zhang H."/>
        </authorList>
    </citation>
    <scope>NUCLEOTIDE SEQUENCE</scope>
    <source>
        <strain evidence="1">3651</strain>
    </source>
</reference>
<sequence length="113" mass="12838">MLVIKKEEKQESFPARKTNVRSLTRNGFTLARSSLACLVYLKIERKSNGLIDALPAACSLRGVRRKVGCIPRALLRKEMLLALLDRCVLRLRVFSIRIVSSMVNGIIENNRRN</sequence>
<accession>A0AAE1XWS8</accession>
<proteinExistence type="predicted"/>
<dbReference type="EMBL" id="JACGWO010000009">
    <property type="protein sequence ID" value="KAK4419456.1"/>
    <property type="molecule type" value="Genomic_DNA"/>
</dbReference>